<proteinExistence type="predicted"/>
<dbReference type="EMBL" id="AP014936">
    <property type="protein sequence ID" value="BAU48535.1"/>
    <property type="molecule type" value="Genomic_DNA"/>
</dbReference>
<reference evidence="1 2" key="1">
    <citation type="submission" date="2015-08" db="EMBL/GenBank/DDBJ databases">
        <title>Complete genome sequence of Sulfurifustis variabilis.</title>
        <authorList>
            <person name="Miura A."/>
            <person name="Kojima H."/>
            <person name="Fukui M."/>
        </authorList>
    </citation>
    <scope>NUCLEOTIDE SEQUENCE [LARGE SCALE GENOMIC DNA]</scope>
    <source>
        <strain evidence="2">skN76</strain>
    </source>
</reference>
<dbReference type="Proteomes" id="UP000218899">
    <property type="component" value="Chromosome"/>
</dbReference>
<sequence length="71" mass="7272">MGGFVKRAIRAVNALLTADGLSLPIACAASSPPALGDATRGAAFDARVYSAASSIGKGRIVTNKRSERRPD</sequence>
<dbReference type="AlphaFoldDB" id="A0A1B4V531"/>
<gene>
    <name evidence="1" type="ORF">SVA_1983</name>
</gene>
<protein>
    <submittedName>
        <fullName evidence="1">Uncharacterized protein</fullName>
    </submittedName>
</protein>
<organism evidence="1 2">
    <name type="scientific">Sulfurifustis variabilis</name>
    <dbReference type="NCBI Taxonomy" id="1675686"/>
    <lineage>
        <taxon>Bacteria</taxon>
        <taxon>Pseudomonadati</taxon>
        <taxon>Pseudomonadota</taxon>
        <taxon>Gammaproteobacteria</taxon>
        <taxon>Acidiferrobacterales</taxon>
        <taxon>Acidiferrobacteraceae</taxon>
        <taxon>Sulfurifustis</taxon>
    </lineage>
</organism>
<evidence type="ECO:0000313" key="1">
    <source>
        <dbReference type="EMBL" id="BAU48535.1"/>
    </source>
</evidence>
<dbReference type="KEGG" id="sva:SVA_1983"/>
<evidence type="ECO:0000313" key="2">
    <source>
        <dbReference type="Proteomes" id="UP000218899"/>
    </source>
</evidence>
<dbReference type="RefSeq" id="WP_096461035.1">
    <property type="nucleotide sequence ID" value="NZ_AP014936.1"/>
</dbReference>
<keyword evidence="2" id="KW-1185">Reference proteome</keyword>
<name>A0A1B4V531_9GAMM</name>
<accession>A0A1B4V531</accession>